<comment type="similarity">
    <text evidence="8">Belongs to the polysaccharide lyase 9 family.</text>
</comment>
<keyword evidence="4" id="KW-0479">Metal-binding</keyword>
<evidence type="ECO:0000256" key="2">
    <source>
        <dbReference type="ARBA" id="ARBA00004613"/>
    </source>
</evidence>
<comment type="cofactor">
    <cofactor evidence="1">
        <name>Ca(2+)</name>
        <dbReference type="ChEBI" id="CHEBI:29108"/>
    </cofactor>
</comment>
<keyword evidence="13" id="KW-1185">Reference proteome</keyword>
<keyword evidence="5 10" id="KW-0732">Signal</keyword>
<evidence type="ECO:0000256" key="3">
    <source>
        <dbReference type="ARBA" id="ARBA00022525"/>
    </source>
</evidence>
<dbReference type="PANTHER" id="PTHR40088">
    <property type="entry name" value="PECTATE LYASE (EUROFUNG)"/>
    <property type="match status" value="1"/>
</dbReference>
<dbReference type="Proteomes" id="UP000274695">
    <property type="component" value="Unassembled WGS sequence"/>
</dbReference>
<name>A0ABX9W0X3_9GAMM</name>
<dbReference type="InterPro" id="IPR012334">
    <property type="entry name" value="Pectin_lyas_fold"/>
</dbReference>
<keyword evidence="3" id="KW-0964">Secreted</keyword>
<evidence type="ECO:0000256" key="7">
    <source>
        <dbReference type="ARBA" id="ARBA00023239"/>
    </source>
</evidence>
<feature type="compositionally biased region" description="Polar residues" evidence="9">
    <location>
        <begin position="35"/>
        <end position="45"/>
    </location>
</feature>
<evidence type="ECO:0000256" key="10">
    <source>
        <dbReference type="SAM" id="SignalP"/>
    </source>
</evidence>
<dbReference type="SUPFAM" id="SSF103647">
    <property type="entry name" value="TSP type-3 repeat"/>
    <property type="match status" value="1"/>
</dbReference>
<feature type="region of interest" description="Disordered" evidence="9">
    <location>
        <begin position="28"/>
        <end position="54"/>
    </location>
</feature>
<evidence type="ECO:0000313" key="12">
    <source>
        <dbReference type="EMBL" id="RNL59126.1"/>
    </source>
</evidence>
<dbReference type="InterPro" id="IPR028974">
    <property type="entry name" value="TSP_type-3_rpt"/>
</dbReference>
<evidence type="ECO:0000256" key="1">
    <source>
        <dbReference type="ARBA" id="ARBA00001913"/>
    </source>
</evidence>
<dbReference type="InterPro" id="IPR052052">
    <property type="entry name" value="Polysaccharide_Lyase_9"/>
</dbReference>
<organism evidence="12 13">
    <name type="scientific">Zhongshania marina</name>
    <dbReference type="NCBI Taxonomy" id="2304603"/>
    <lineage>
        <taxon>Bacteria</taxon>
        <taxon>Pseudomonadati</taxon>
        <taxon>Pseudomonadota</taxon>
        <taxon>Gammaproteobacteria</taxon>
        <taxon>Cellvibrionales</taxon>
        <taxon>Spongiibacteraceae</taxon>
        <taxon>Zhongshania</taxon>
    </lineage>
</organism>
<dbReference type="PANTHER" id="PTHR40088:SF1">
    <property type="entry name" value="PECTATE LYASE PEL9"/>
    <property type="match status" value="1"/>
</dbReference>
<proteinExistence type="inferred from homology"/>
<comment type="caution">
    <text evidence="12">The sequence shown here is derived from an EMBL/GenBank/DDBJ whole genome shotgun (WGS) entry which is preliminary data.</text>
</comment>
<accession>A0ABX9W0X3</accession>
<evidence type="ECO:0000256" key="6">
    <source>
        <dbReference type="ARBA" id="ARBA00022837"/>
    </source>
</evidence>
<feature type="domain" description="Right handed beta helix" evidence="11">
    <location>
        <begin position="295"/>
        <end position="434"/>
    </location>
</feature>
<dbReference type="Pfam" id="PF02412">
    <property type="entry name" value="TSP_3"/>
    <property type="match status" value="1"/>
</dbReference>
<dbReference type="InterPro" id="IPR039448">
    <property type="entry name" value="Beta_helix"/>
</dbReference>
<evidence type="ECO:0000259" key="11">
    <source>
        <dbReference type="Pfam" id="PF13229"/>
    </source>
</evidence>
<feature type="signal peptide" evidence="10">
    <location>
        <begin position="1"/>
        <end position="21"/>
    </location>
</feature>
<evidence type="ECO:0000256" key="8">
    <source>
        <dbReference type="ARBA" id="ARBA00038263"/>
    </source>
</evidence>
<gene>
    <name evidence="12" type="ORF">D0911_16315</name>
</gene>
<feature type="chain" id="PRO_5046563596" description="Right handed beta helix domain-containing protein" evidence="10">
    <location>
        <begin position="22"/>
        <end position="626"/>
    </location>
</feature>
<evidence type="ECO:0000256" key="4">
    <source>
        <dbReference type="ARBA" id="ARBA00022723"/>
    </source>
</evidence>
<dbReference type="EMBL" id="RHGB01000022">
    <property type="protein sequence ID" value="RNL59126.1"/>
    <property type="molecule type" value="Genomic_DNA"/>
</dbReference>
<evidence type="ECO:0000313" key="13">
    <source>
        <dbReference type="Proteomes" id="UP000274695"/>
    </source>
</evidence>
<dbReference type="RefSeq" id="WP_123183391.1">
    <property type="nucleotide sequence ID" value="NZ_RHGB01000022.1"/>
</dbReference>
<comment type="subcellular location">
    <subcellularLocation>
        <location evidence="2">Secreted</location>
    </subcellularLocation>
</comment>
<dbReference type="PROSITE" id="PS51257">
    <property type="entry name" value="PROKAR_LIPOPROTEIN"/>
    <property type="match status" value="1"/>
</dbReference>
<evidence type="ECO:0000256" key="5">
    <source>
        <dbReference type="ARBA" id="ARBA00022729"/>
    </source>
</evidence>
<evidence type="ECO:0000256" key="9">
    <source>
        <dbReference type="SAM" id="MobiDB-lite"/>
    </source>
</evidence>
<keyword evidence="6" id="KW-0106">Calcium</keyword>
<dbReference type="Gene3D" id="2.160.20.10">
    <property type="entry name" value="Single-stranded right-handed beta-helix, Pectin lyase-like"/>
    <property type="match status" value="1"/>
</dbReference>
<dbReference type="InterPro" id="IPR003367">
    <property type="entry name" value="Thrombospondin_3-like_rpt"/>
</dbReference>
<sequence>MVRPKMMARLLWLCSVLLVLGACGGGGSSSPAGQDDSNPPLASQDQDMDGIADASDNCPAISNAGQSDLDNNGIGDACDNNCGTSLTTVQPYACRIAGLGEGTMFSLSNQPEGMVIQPGSGQLQWTPAVHQQGRYSVVIKRVQGAELRSSTIDFVVSTSDGPMPAGLYVSPSGSDDNDGSPEAPLASLVEAGRRVAPGDTIYLRGGDYFNEGYGTSFEGRRNNLARFTSEGSAEQPITLRNWGNEYPRLISDVNGLSVANARHWIIEGLELIGSNQQLNREISLAHWWDSSDLGNRIQGRGIALNDSFDIVVRNCVVHDFPGAGISNNGGAKLLLENNLIYNNVWWSTAGSHGVANSKPETEGSADASSFKITMRGNLLFANQSLMISHVFSKGVVKLEIDEGNGLHMQNNAGVFFGRLLAENNLVLLNGKAGLGLNTIDGSVIRNNAFWRNARSVVNSGELSIQSSSSDDISRNLFHAAADRATIKDFQNGYIGVAENYAVAGNDAATLPASVIQTAAVFADPEGFDFSPAAGIPNNFGVPADDLLRMSKLLDEYGVQPAEASTQVTEEYIRGLRQAIFESWPAPVAGDDIPDNLKLLDPETDFCYRYEDRGSYPNDPDNSANCS</sequence>
<keyword evidence="7" id="KW-0456">Lyase</keyword>
<protein>
    <recommendedName>
        <fullName evidence="11">Right handed beta helix domain-containing protein</fullName>
    </recommendedName>
</protein>
<dbReference type="InterPro" id="IPR011050">
    <property type="entry name" value="Pectin_lyase_fold/virulence"/>
</dbReference>
<reference evidence="12 13" key="1">
    <citation type="submission" date="2018-10" db="EMBL/GenBank/DDBJ databases">
        <title>Draft genome sequence of Zhongshania sp. DSW25-10.</title>
        <authorList>
            <person name="Oh J."/>
        </authorList>
    </citation>
    <scope>NUCLEOTIDE SEQUENCE [LARGE SCALE GENOMIC DNA]</scope>
    <source>
        <strain evidence="12 13">DSW25-10</strain>
    </source>
</reference>
<dbReference type="Pfam" id="PF13229">
    <property type="entry name" value="Beta_helix"/>
    <property type="match status" value="1"/>
</dbReference>
<dbReference type="SUPFAM" id="SSF51126">
    <property type="entry name" value="Pectin lyase-like"/>
    <property type="match status" value="1"/>
</dbReference>